<dbReference type="RefSeq" id="WP_101023110.1">
    <property type="nucleotide sequence ID" value="NZ_LKTS01000035.1"/>
</dbReference>
<evidence type="ECO:0000313" key="1">
    <source>
        <dbReference type="EMBL" id="PKD17307.1"/>
    </source>
</evidence>
<dbReference type="AlphaFoldDB" id="A0A2N0TRD8"/>
<dbReference type="EMBL" id="LKTS01000035">
    <property type="protein sequence ID" value="PKD17307.1"/>
    <property type="molecule type" value="Genomic_DNA"/>
</dbReference>
<name>A0A2N0TRD8_9FLAO</name>
<evidence type="ECO:0000313" key="2">
    <source>
        <dbReference type="Proteomes" id="UP000232673"/>
    </source>
</evidence>
<accession>A0A2N0TRD8</accession>
<proteinExistence type="predicted"/>
<gene>
    <name evidence="1" type="ORF">APR41_18590</name>
</gene>
<evidence type="ECO:0008006" key="3">
    <source>
        <dbReference type="Google" id="ProtNLM"/>
    </source>
</evidence>
<reference evidence="1 2" key="1">
    <citation type="submission" date="2015-10" db="EMBL/GenBank/DDBJ databases">
        <title>Draft genome sequence of Salegentibacter salinarum KCTC 12975.</title>
        <authorList>
            <person name="Lin W."/>
            <person name="Zheng Q."/>
        </authorList>
    </citation>
    <scope>NUCLEOTIDE SEQUENCE [LARGE SCALE GENOMIC DNA]</scope>
    <source>
        <strain evidence="1 2">KCTC 12975</strain>
    </source>
</reference>
<comment type="caution">
    <text evidence="1">The sequence shown here is derived from an EMBL/GenBank/DDBJ whole genome shotgun (WGS) entry which is preliminary data.</text>
</comment>
<protein>
    <recommendedName>
        <fullName evidence="3">Lipoprotein</fullName>
    </recommendedName>
</protein>
<dbReference type="Proteomes" id="UP000232673">
    <property type="component" value="Unassembled WGS sequence"/>
</dbReference>
<organism evidence="1 2">
    <name type="scientific">Salegentibacter salinarum</name>
    <dbReference type="NCBI Taxonomy" id="447422"/>
    <lineage>
        <taxon>Bacteria</taxon>
        <taxon>Pseudomonadati</taxon>
        <taxon>Bacteroidota</taxon>
        <taxon>Flavobacteriia</taxon>
        <taxon>Flavobacteriales</taxon>
        <taxon>Flavobacteriaceae</taxon>
        <taxon>Salegentibacter</taxon>
    </lineage>
</organism>
<keyword evidence="2" id="KW-1185">Reference proteome</keyword>
<sequence length="150" mass="17540">MKNTKIYIALLISSFFVSCIDVEEKPYEQQFADFQIEKVEKIIVTDKSSGSENRIKDGNELKKITQFLKDSTHYFPSDQIKLSGQRLTHRIDLIRTADTLTMFLYPTSEPKKIEVGYFDPEELKIQDSYKEYKRFYIHSGILDLINSVPD</sequence>
<dbReference type="PROSITE" id="PS51257">
    <property type="entry name" value="PROKAR_LIPOPROTEIN"/>
    <property type="match status" value="1"/>
</dbReference>